<reference evidence="2 3" key="1">
    <citation type="submission" date="2021-08" db="EMBL/GenBank/DDBJ databases">
        <title>Draft Genome Sequence of Phanerochaete sordida strain YK-624.</title>
        <authorList>
            <person name="Mori T."/>
            <person name="Dohra H."/>
            <person name="Suzuki T."/>
            <person name="Kawagishi H."/>
            <person name="Hirai H."/>
        </authorList>
    </citation>
    <scope>NUCLEOTIDE SEQUENCE [LARGE SCALE GENOMIC DNA]</scope>
    <source>
        <strain evidence="2 3">YK-624</strain>
    </source>
</reference>
<evidence type="ECO:0000313" key="3">
    <source>
        <dbReference type="Proteomes" id="UP000703269"/>
    </source>
</evidence>
<accession>A0A9P3GK25</accession>
<name>A0A9P3GK25_9APHY</name>
<dbReference type="AlphaFoldDB" id="A0A9P3GK25"/>
<organism evidence="2 3">
    <name type="scientific">Phanerochaete sordida</name>
    <dbReference type="NCBI Taxonomy" id="48140"/>
    <lineage>
        <taxon>Eukaryota</taxon>
        <taxon>Fungi</taxon>
        <taxon>Dikarya</taxon>
        <taxon>Basidiomycota</taxon>
        <taxon>Agaricomycotina</taxon>
        <taxon>Agaricomycetes</taxon>
        <taxon>Polyporales</taxon>
        <taxon>Phanerochaetaceae</taxon>
        <taxon>Phanerochaete</taxon>
    </lineage>
</organism>
<dbReference type="OrthoDB" id="2751369at2759"/>
<gene>
    <name evidence="2" type="ORF">PsYK624_128320</name>
</gene>
<sequence>MILCIFQTRDLCSFDGSYVLDTYPGYETDCIAIGHFDEGGDYDLCRHHGRALHPTGDGVVVRRVDPSGDSDAYFRFVVDFKTGVRVVRHEASLCPTVSEHSPLNTWVHVACWAYLQEWLACPLRPRVGRSGTPLSLGGELYEVTASRHQPQERYRGSLPCIDYGGTLDAYMGTRYQDYIVGLRKGVKHIVQALTDGIRGIDLVPAILKDSRFWMWTRPDIWPRAPHTGTQEPCSLLNFSSSAPQPHAAICNLPNELFPELLQHCRLEDVFALSATCKILRLRALDRSTLVHTLRHSMANVSSPLRWTMPVTSLREEWLVACNAMQTWLPAGSLVTPMSNVMGLPTTLPLPPLPLFDPAFPVAAFLHAYRDSDSMRARRRRWELIKQWDVLFANYRRDGWERDVFATPGTTWALSVDGDTGTGPTRIKCQCSQPTEE</sequence>
<comment type="caution">
    <text evidence="2">The sequence shown here is derived from an EMBL/GenBank/DDBJ whole genome shotgun (WGS) entry which is preliminary data.</text>
</comment>
<proteinExistence type="predicted"/>
<dbReference type="EMBL" id="BPQB01000062">
    <property type="protein sequence ID" value="GJE96632.1"/>
    <property type="molecule type" value="Genomic_DNA"/>
</dbReference>
<evidence type="ECO:0000313" key="2">
    <source>
        <dbReference type="EMBL" id="GJE96632.1"/>
    </source>
</evidence>
<dbReference type="InterPro" id="IPR001810">
    <property type="entry name" value="F-box_dom"/>
</dbReference>
<feature type="domain" description="F-box" evidence="1">
    <location>
        <begin position="246"/>
        <end position="293"/>
    </location>
</feature>
<evidence type="ECO:0000259" key="1">
    <source>
        <dbReference type="PROSITE" id="PS50181"/>
    </source>
</evidence>
<keyword evidence="3" id="KW-1185">Reference proteome</keyword>
<protein>
    <recommendedName>
        <fullName evidence="1">F-box domain-containing protein</fullName>
    </recommendedName>
</protein>
<dbReference type="Proteomes" id="UP000703269">
    <property type="component" value="Unassembled WGS sequence"/>
</dbReference>
<dbReference type="PROSITE" id="PS50181">
    <property type="entry name" value="FBOX"/>
    <property type="match status" value="1"/>
</dbReference>